<keyword evidence="3" id="KW-1185">Reference proteome</keyword>
<feature type="region of interest" description="Disordered" evidence="1">
    <location>
        <begin position="39"/>
        <end position="58"/>
    </location>
</feature>
<proteinExistence type="predicted"/>
<accession>A0A8J4XDZ9</accession>
<dbReference type="InterPro" id="IPR033557">
    <property type="entry name" value="CIMAP2"/>
</dbReference>
<dbReference type="OrthoDB" id="6275292at2759"/>
<gene>
    <name evidence="2" type="ORF">DAT39_009844</name>
</gene>
<reference evidence="2" key="1">
    <citation type="submission" date="2020-07" db="EMBL/GenBank/DDBJ databases">
        <title>Clarias magur genome sequencing, assembly and annotation.</title>
        <authorList>
            <person name="Kushwaha B."/>
            <person name="Kumar R."/>
            <person name="Das P."/>
            <person name="Joshi C.G."/>
            <person name="Kumar D."/>
            <person name="Nagpure N.S."/>
            <person name="Pandey M."/>
            <person name="Agarwal S."/>
            <person name="Srivastava S."/>
            <person name="Singh M."/>
            <person name="Sahoo L."/>
            <person name="Jayasankar P."/>
            <person name="Meher P.K."/>
            <person name="Koringa P.G."/>
            <person name="Iquebal M.A."/>
            <person name="Das S.P."/>
            <person name="Bit A."/>
            <person name="Patnaik S."/>
            <person name="Patel N."/>
            <person name="Shah T.M."/>
            <person name="Hinsu A."/>
            <person name="Jena J.K."/>
        </authorList>
    </citation>
    <scope>NUCLEOTIDE SEQUENCE</scope>
    <source>
        <strain evidence="2">CIFAMagur01</strain>
        <tissue evidence="2">Testis</tissue>
    </source>
</reference>
<dbReference type="PANTHER" id="PTHR34914">
    <property type="entry name" value="LYMPHOCYTE EXPANSION MOLECULE"/>
    <property type="match status" value="1"/>
</dbReference>
<protein>
    <submittedName>
        <fullName evidence="2">Lymphocyte expansion molecule</fullName>
    </submittedName>
</protein>
<evidence type="ECO:0000256" key="1">
    <source>
        <dbReference type="SAM" id="MobiDB-lite"/>
    </source>
</evidence>
<dbReference type="Proteomes" id="UP000727407">
    <property type="component" value="Unassembled WGS sequence"/>
</dbReference>
<dbReference type="EMBL" id="QNUK01000135">
    <property type="protein sequence ID" value="KAF5900450.1"/>
    <property type="molecule type" value="Genomic_DNA"/>
</dbReference>
<evidence type="ECO:0000313" key="3">
    <source>
        <dbReference type="Proteomes" id="UP000727407"/>
    </source>
</evidence>
<evidence type="ECO:0000313" key="2">
    <source>
        <dbReference type="EMBL" id="KAF5900450.1"/>
    </source>
</evidence>
<dbReference type="PANTHER" id="PTHR34914:SF1">
    <property type="entry name" value="LYMPHOCYTE EXPANSION MOLECULE"/>
    <property type="match status" value="1"/>
</dbReference>
<dbReference type="AlphaFoldDB" id="A0A8J4XDZ9"/>
<feature type="region of interest" description="Disordered" evidence="1">
    <location>
        <begin position="67"/>
        <end position="88"/>
    </location>
</feature>
<comment type="caution">
    <text evidence="2">The sequence shown here is derived from an EMBL/GenBank/DDBJ whole genome shotgun (WGS) entry which is preliminary data.</text>
</comment>
<name>A0A8J4XDZ9_CLAMG</name>
<organism evidence="2 3">
    <name type="scientific">Clarias magur</name>
    <name type="common">Asian catfish</name>
    <name type="synonym">Macropteronotus magur</name>
    <dbReference type="NCBI Taxonomy" id="1594786"/>
    <lineage>
        <taxon>Eukaryota</taxon>
        <taxon>Metazoa</taxon>
        <taxon>Chordata</taxon>
        <taxon>Craniata</taxon>
        <taxon>Vertebrata</taxon>
        <taxon>Euteleostomi</taxon>
        <taxon>Actinopterygii</taxon>
        <taxon>Neopterygii</taxon>
        <taxon>Teleostei</taxon>
        <taxon>Ostariophysi</taxon>
        <taxon>Siluriformes</taxon>
        <taxon>Clariidae</taxon>
        <taxon>Clarias</taxon>
    </lineage>
</organism>
<feature type="non-terminal residue" evidence="2">
    <location>
        <position position="276"/>
    </location>
</feature>
<sequence length="276" mass="30889">MRQTSKLGPGTYRITSFTEALEKKPGSVRGICDTREKRFKDCQNSTPGPGSYGKGGIPSAVLEEKKRMSAGMSMSHASPPRFHTNTEDSGLGPGIYNLKSFTELLLSRRVSKRGIYDQSTNYGKIFTAPKLVSPDPCKYPIKLPNFDADMQKPEKKKHGVFGSREQYPVAPTERICLSTLSQCPRSMTSPGPGWYDIIASTSKYRPGSVKQVPFLSATPRMSKRTEKLMNRNNNPVGPGRYDITELRENKIKNSHRSSFISGTQRYLHCPIRDKFN</sequence>